<protein>
    <recommendedName>
        <fullName evidence="1">DUF3899 domain-containing protein</fullName>
    </recommendedName>
</protein>
<evidence type="ECO:0000259" key="1">
    <source>
        <dbReference type="Pfam" id="PF13038"/>
    </source>
</evidence>
<dbReference type="Proteomes" id="UP000076510">
    <property type="component" value="Unassembled WGS sequence"/>
</dbReference>
<sequence>MMKRLRVLPLITLLYLAAVYLVRYMNGSDLLLSLIDTLFIVGISYASVAALMFVFQNGFLNGILYAFRRFRSRSKKDEYVAQFDEMEERKEIHEVYAVREPFRLTAPLFYIGILSLAVSLILSYSLYT</sequence>
<organism evidence="2 3">
    <name type="scientific">Rossellomorea marisflavi</name>
    <dbReference type="NCBI Taxonomy" id="189381"/>
    <lineage>
        <taxon>Bacteria</taxon>
        <taxon>Bacillati</taxon>
        <taxon>Bacillota</taxon>
        <taxon>Bacilli</taxon>
        <taxon>Bacillales</taxon>
        <taxon>Bacillaceae</taxon>
        <taxon>Rossellomorea</taxon>
    </lineage>
</organism>
<name>A0A0J5TAI7_9BACI</name>
<dbReference type="InterPro" id="IPR025007">
    <property type="entry name" value="DUF3899"/>
</dbReference>
<reference evidence="3" key="1">
    <citation type="submission" date="2016-01" db="EMBL/GenBank/DDBJ databases">
        <title>Whole genome sequencing of Bhargavaea cecembensis T14.</title>
        <authorList>
            <person name="Hong K.W."/>
        </authorList>
    </citation>
    <scope>NUCLEOTIDE SEQUENCE [LARGE SCALE GENOMIC DNA]</scope>
    <source>
        <strain evidence="3">M19</strain>
    </source>
</reference>
<dbReference type="AlphaFoldDB" id="A0A0J5TAI7"/>
<dbReference type="Pfam" id="PF13038">
    <property type="entry name" value="DUF3899"/>
    <property type="match status" value="1"/>
</dbReference>
<gene>
    <name evidence="2" type="ORF">AV649_00450</name>
</gene>
<evidence type="ECO:0000313" key="2">
    <source>
        <dbReference type="EMBL" id="KZE49537.1"/>
    </source>
</evidence>
<comment type="caution">
    <text evidence="2">The sequence shown here is derived from an EMBL/GenBank/DDBJ whole genome shotgun (WGS) entry which is preliminary data.</text>
</comment>
<dbReference type="OrthoDB" id="2939220at2"/>
<feature type="domain" description="DUF3899" evidence="1">
    <location>
        <begin position="35"/>
        <end position="123"/>
    </location>
</feature>
<evidence type="ECO:0000313" key="3">
    <source>
        <dbReference type="Proteomes" id="UP000076510"/>
    </source>
</evidence>
<accession>A0A0J5TAI7</accession>
<dbReference type="RefSeq" id="WP_048004325.1">
    <property type="nucleotide sequence ID" value="NZ_CP047095.1"/>
</dbReference>
<proteinExistence type="predicted"/>
<dbReference type="EMBL" id="LQQY01000012">
    <property type="protein sequence ID" value="KZE49537.1"/>
    <property type="molecule type" value="Genomic_DNA"/>
</dbReference>
<dbReference type="PATRIC" id="fig|189381.10.peg.3985"/>